<dbReference type="InterPro" id="IPR024989">
    <property type="entry name" value="MFS_assoc_dom"/>
</dbReference>
<dbReference type="PANTHER" id="PTHR23522">
    <property type="entry name" value="BLL5896 PROTEIN"/>
    <property type="match status" value="1"/>
</dbReference>
<gene>
    <name evidence="10" type="ORF">C7449_104384</name>
</gene>
<keyword evidence="4" id="KW-0997">Cell inner membrane</keyword>
<dbReference type="PANTHER" id="PTHR23522:SF10">
    <property type="entry name" value="3-PHENYLPROPIONIC ACID TRANSPORTER-RELATED"/>
    <property type="match status" value="1"/>
</dbReference>
<feature type="transmembrane region" description="Helical" evidence="8">
    <location>
        <begin position="168"/>
        <end position="189"/>
    </location>
</feature>
<evidence type="ECO:0000313" key="11">
    <source>
        <dbReference type="Proteomes" id="UP000241247"/>
    </source>
</evidence>
<keyword evidence="3" id="KW-1003">Cell membrane</keyword>
<evidence type="ECO:0000256" key="7">
    <source>
        <dbReference type="ARBA" id="ARBA00023136"/>
    </source>
</evidence>
<keyword evidence="5 8" id="KW-0812">Transmembrane</keyword>
<evidence type="ECO:0000256" key="6">
    <source>
        <dbReference type="ARBA" id="ARBA00022989"/>
    </source>
</evidence>
<dbReference type="EMBL" id="PZZZ01000004">
    <property type="protein sequence ID" value="PTM95307.1"/>
    <property type="molecule type" value="Genomic_DNA"/>
</dbReference>
<comment type="caution">
    <text evidence="10">The sequence shown here is derived from an EMBL/GenBank/DDBJ whole genome shotgun (WGS) entry which is preliminary data.</text>
</comment>
<keyword evidence="7 8" id="KW-0472">Membrane</keyword>
<feature type="domain" description="Major facilitator superfamily associated" evidence="9">
    <location>
        <begin position="33"/>
        <end position="372"/>
    </location>
</feature>
<dbReference type="RefSeq" id="WP_108003017.1">
    <property type="nucleotide sequence ID" value="NZ_JBHEEX010000007.1"/>
</dbReference>
<evidence type="ECO:0000256" key="5">
    <source>
        <dbReference type="ARBA" id="ARBA00022692"/>
    </source>
</evidence>
<name>A0A2T5B8N1_MYCDI</name>
<comment type="subcellular location">
    <subcellularLocation>
        <location evidence="1">Cell inner membrane</location>
        <topology evidence="1">Multi-pass membrane protein</topology>
    </subcellularLocation>
</comment>
<dbReference type="InterPro" id="IPR026032">
    <property type="entry name" value="HcaT-like"/>
</dbReference>
<keyword evidence="2" id="KW-0813">Transport</keyword>
<evidence type="ECO:0000256" key="8">
    <source>
        <dbReference type="SAM" id="Phobius"/>
    </source>
</evidence>
<evidence type="ECO:0000256" key="2">
    <source>
        <dbReference type="ARBA" id="ARBA00022448"/>
    </source>
</evidence>
<dbReference type="AlphaFoldDB" id="A0A2T5B8N1"/>
<feature type="transmembrane region" description="Helical" evidence="8">
    <location>
        <begin position="303"/>
        <end position="324"/>
    </location>
</feature>
<dbReference type="NCBIfam" id="NF037955">
    <property type="entry name" value="mfs"/>
    <property type="match status" value="1"/>
</dbReference>
<keyword evidence="6 8" id="KW-1133">Transmembrane helix</keyword>
<dbReference type="Proteomes" id="UP000241247">
    <property type="component" value="Unassembled WGS sequence"/>
</dbReference>
<dbReference type="GO" id="GO:0005886">
    <property type="term" value="C:plasma membrane"/>
    <property type="evidence" value="ECO:0007669"/>
    <property type="project" value="UniProtKB-SubCell"/>
</dbReference>
<organism evidence="10 11">
    <name type="scientific">Mycoplana dimorpha</name>
    <dbReference type="NCBI Taxonomy" id="28320"/>
    <lineage>
        <taxon>Bacteria</taxon>
        <taxon>Pseudomonadati</taxon>
        <taxon>Pseudomonadota</taxon>
        <taxon>Alphaproteobacteria</taxon>
        <taxon>Hyphomicrobiales</taxon>
        <taxon>Rhizobiaceae</taxon>
        <taxon>Mycoplana</taxon>
    </lineage>
</organism>
<evidence type="ECO:0000313" key="10">
    <source>
        <dbReference type="EMBL" id="PTM95307.1"/>
    </source>
</evidence>
<dbReference type="Pfam" id="PF12832">
    <property type="entry name" value="MFS_1_like"/>
    <property type="match status" value="1"/>
</dbReference>
<dbReference type="GO" id="GO:0015528">
    <property type="term" value="F:lactose:proton symporter activity"/>
    <property type="evidence" value="ECO:0007669"/>
    <property type="project" value="TreeGrafter"/>
</dbReference>
<feature type="transmembrane region" description="Helical" evidence="8">
    <location>
        <begin position="345"/>
        <end position="364"/>
    </location>
</feature>
<feature type="transmembrane region" description="Helical" evidence="8">
    <location>
        <begin position="82"/>
        <end position="102"/>
    </location>
</feature>
<keyword evidence="11" id="KW-1185">Reference proteome</keyword>
<protein>
    <submittedName>
        <fullName evidence="10">PPP family 3-phenylpropionic acid transporter</fullName>
    </submittedName>
</protein>
<evidence type="ECO:0000256" key="4">
    <source>
        <dbReference type="ARBA" id="ARBA00022519"/>
    </source>
</evidence>
<dbReference type="InterPro" id="IPR036259">
    <property type="entry name" value="MFS_trans_sf"/>
</dbReference>
<feature type="transmembrane region" description="Helical" evidence="8">
    <location>
        <begin position="276"/>
        <end position="297"/>
    </location>
</feature>
<dbReference type="PIRSF" id="PIRSF004925">
    <property type="entry name" value="HcaT"/>
    <property type="match status" value="1"/>
</dbReference>
<feature type="transmembrane region" description="Helical" evidence="8">
    <location>
        <begin position="252"/>
        <end position="269"/>
    </location>
</feature>
<feature type="transmembrane region" description="Helical" evidence="8">
    <location>
        <begin position="219"/>
        <end position="240"/>
    </location>
</feature>
<dbReference type="SUPFAM" id="SSF103473">
    <property type="entry name" value="MFS general substrate transporter"/>
    <property type="match status" value="1"/>
</dbReference>
<feature type="transmembrane region" description="Helical" evidence="8">
    <location>
        <begin position="370"/>
        <end position="388"/>
    </location>
</feature>
<feature type="transmembrane region" description="Helical" evidence="8">
    <location>
        <begin position="108"/>
        <end position="131"/>
    </location>
</feature>
<evidence type="ECO:0000256" key="1">
    <source>
        <dbReference type="ARBA" id="ARBA00004429"/>
    </source>
</evidence>
<dbReference type="Gene3D" id="1.20.1250.20">
    <property type="entry name" value="MFS general substrate transporter like domains"/>
    <property type="match status" value="2"/>
</dbReference>
<proteinExistence type="predicted"/>
<feature type="transmembrane region" description="Helical" evidence="8">
    <location>
        <begin position="55"/>
        <end position="75"/>
    </location>
</feature>
<dbReference type="GO" id="GO:0030395">
    <property type="term" value="F:lactose binding"/>
    <property type="evidence" value="ECO:0007669"/>
    <property type="project" value="TreeGrafter"/>
</dbReference>
<feature type="transmembrane region" description="Helical" evidence="8">
    <location>
        <begin position="21"/>
        <end position="43"/>
    </location>
</feature>
<feature type="transmembrane region" description="Helical" evidence="8">
    <location>
        <begin position="143"/>
        <end position="162"/>
    </location>
</feature>
<evidence type="ECO:0000256" key="3">
    <source>
        <dbReference type="ARBA" id="ARBA00022475"/>
    </source>
</evidence>
<evidence type="ECO:0000259" key="9">
    <source>
        <dbReference type="Pfam" id="PF12832"/>
    </source>
</evidence>
<sequence length="406" mass="43753">MHAPHGMVVTSGPPRLFVLRMAIVFCAPMLVNGIALPFFPVWLDTLSMADWEIGLVLAVPMVVRVFTAPIAGMVADRIGDRASVLVWSGTMSLATAVALLFVENFWPVLVLYTLQGIAYAPYLPITDAIALSGVRRWKFDYSFMRFWGSLAFIASTMVGGWLSGVFGAAMVLPAMTVGFVATVFTAFIAPRIGRPRRPSPIAAIVVAPTVTTGRADVQLMLIGAALANASHGMFYAFSAILWGGQGYSGTEIGLLFSVGVAAEVLFFIVSARLRRYIGLWSMIALGCSAAVFRWIVFPLELGFAGYFALQCLHAFSFASIHVGVQGRLVERVVEDREASTQGLYYFYNGIFMALTTLLSGRLFESFGVDGFYAMSAVAALGLLLVVLARRVQPQSFALGGNTSEAS</sequence>
<reference evidence="10 11" key="1">
    <citation type="submission" date="2018-04" db="EMBL/GenBank/DDBJ databases">
        <title>Genomic Encyclopedia of Type Strains, Phase IV (KMG-IV): sequencing the most valuable type-strain genomes for metagenomic binning, comparative biology and taxonomic classification.</title>
        <authorList>
            <person name="Goeker M."/>
        </authorList>
    </citation>
    <scope>NUCLEOTIDE SEQUENCE [LARGE SCALE GENOMIC DNA]</scope>
    <source>
        <strain evidence="10 11">DSM 7138</strain>
    </source>
</reference>
<accession>A0A2T5B8N1</accession>
<dbReference type="OrthoDB" id="9150135at2"/>